<evidence type="ECO:0000313" key="2">
    <source>
        <dbReference type="Proteomes" id="UP000471640"/>
    </source>
</evidence>
<reference evidence="2" key="1">
    <citation type="journal article" date="2020" name="Microbiol. Resour. Announc.">
        <title>Draft Genome Sequences of Thiorhodococcus mannitoliphagus and Thiorhodococcus minor, Purple Sulfur Photosynthetic Bacteria in the Gammaproteobacterial Family Chromatiaceae.</title>
        <authorList>
            <person name="Aviles F.A."/>
            <person name="Meyer T.E."/>
            <person name="Kyndt J.A."/>
        </authorList>
    </citation>
    <scope>NUCLEOTIDE SEQUENCE [LARGE SCALE GENOMIC DNA]</scope>
    <source>
        <strain evidence="2">DSM 18266</strain>
    </source>
</reference>
<sequence length="48" mass="5386">MLRIGPKAQRSETRRDTALATLEQARLVYRDGSQWGVITRPDEEEGGA</sequence>
<comment type="caution">
    <text evidence="1">The sequence shown here is derived from an EMBL/GenBank/DDBJ whole genome shotgun (WGS) entry which is preliminary data.</text>
</comment>
<keyword evidence="2" id="KW-1185">Reference proteome</keyword>
<proteinExistence type="predicted"/>
<gene>
    <name evidence="1" type="ORF">G3480_08255</name>
</gene>
<dbReference type="EMBL" id="JAAIJR010000025">
    <property type="protein sequence ID" value="NEX20299.1"/>
    <property type="molecule type" value="Genomic_DNA"/>
</dbReference>
<reference evidence="1 2" key="2">
    <citation type="submission" date="2020-02" db="EMBL/GenBank/DDBJ databases">
        <title>Genome sequences of Thiorhodococcus mannitoliphagus and Thiorhodococcus minor, purple sulfur photosynthetic bacteria in the gammaproteobacterial family, Chromatiaceae.</title>
        <authorList>
            <person name="Aviles F.A."/>
            <person name="Meyer T.E."/>
            <person name="Kyndt J.A."/>
        </authorList>
    </citation>
    <scope>NUCLEOTIDE SEQUENCE [LARGE SCALE GENOMIC DNA]</scope>
    <source>
        <strain evidence="1 2">DSM 18266</strain>
    </source>
</reference>
<accession>A0A6P1DQY0</accession>
<protein>
    <submittedName>
        <fullName evidence="1">Uncharacterized protein</fullName>
    </submittedName>
</protein>
<dbReference type="RefSeq" id="WP_164653400.1">
    <property type="nucleotide sequence ID" value="NZ_JAAIJR010000025.1"/>
</dbReference>
<dbReference type="AlphaFoldDB" id="A0A6P1DQY0"/>
<dbReference type="Proteomes" id="UP000471640">
    <property type="component" value="Unassembled WGS sequence"/>
</dbReference>
<name>A0A6P1DQY0_9GAMM</name>
<organism evidence="1 2">
    <name type="scientific">Thiorhodococcus mannitoliphagus</name>
    <dbReference type="NCBI Taxonomy" id="329406"/>
    <lineage>
        <taxon>Bacteria</taxon>
        <taxon>Pseudomonadati</taxon>
        <taxon>Pseudomonadota</taxon>
        <taxon>Gammaproteobacteria</taxon>
        <taxon>Chromatiales</taxon>
        <taxon>Chromatiaceae</taxon>
        <taxon>Thiorhodococcus</taxon>
    </lineage>
</organism>
<evidence type="ECO:0000313" key="1">
    <source>
        <dbReference type="EMBL" id="NEX20299.1"/>
    </source>
</evidence>